<dbReference type="AlphaFoldDB" id="A0A7S4NK35"/>
<dbReference type="SUPFAM" id="SSF50814">
    <property type="entry name" value="Lipocalins"/>
    <property type="match status" value="1"/>
</dbReference>
<organism evidence="2">
    <name type="scientific">Odontella aurita</name>
    <dbReference type="NCBI Taxonomy" id="265563"/>
    <lineage>
        <taxon>Eukaryota</taxon>
        <taxon>Sar</taxon>
        <taxon>Stramenopiles</taxon>
        <taxon>Ochrophyta</taxon>
        <taxon>Bacillariophyta</taxon>
        <taxon>Mediophyceae</taxon>
        <taxon>Biddulphiophycidae</taxon>
        <taxon>Eupodiscales</taxon>
        <taxon>Odontellaceae</taxon>
        <taxon>Odontella</taxon>
    </lineage>
</organism>
<evidence type="ECO:0000256" key="1">
    <source>
        <dbReference type="SAM" id="SignalP"/>
    </source>
</evidence>
<dbReference type="InterPro" id="IPR012674">
    <property type="entry name" value="Calycin"/>
</dbReference>
<accession>A0A7S4NK35</accession>
<proteinExistence type="predicted"/>
<evidence type="ECO:0000313" key="2">
    <source>
        <dbReference type="EMBL" id="CAE2291200.1"/>
    </source>
</evidence>
<keyword evidence="1" id="KW-0732">Signal</keyword>
<gene>
    <name evidence="2" type="ORF">OAUR00152_LOCUS43299</name>
</gene>
<feature type="chain" id="PRO_5030582216" evidence="1">
    <location>
        <begin position="27"/>
        <end position="116"/>
    </location>
</feature>
<protein>
    <submittedName>
        <fullName evidence="2">Uncharacterized protein</fullName>
    </submittedName>
</protein>
<reference evidence="2" key="1">
    <citation type="submission" date="2021-01" db="EMBL/GenBank/DDBJ databases">
        <authorList>
            <person name="Corre E."/>
            <person name="Pelletier E."/>
            <person name="Niang G."/>
            <person name="Scheremetjew M."/>
            <person name="Finn R."/>
            <person name="Kale V."/>
            <person name="Holt S."/>
            <person name="Cochrane G."/>
            <person name="Meng A."/>
            <person name="Brown T."/>
            <person name="Cohen L."/>
        </authorList>
    </citation>
    <scope>NUCLEOTIDE SEQUENCE</scope>
    <source>
        <strain evidence="2">Isolate 1302-5</strain>
    </source>
</reference>
<sequence>MQCILLTFVQIIALSVLFSGPYWVLAYNEEKGYALVSGGQPEVRTKNGLCTVGEGVNDSGLWIFLRSMERDDALIEEARSIAKKFEIDLSILNDVDQTNCKHLGEGQEKEPTARID</sequence>
<name>A0A7S4NK35_9STRA</name>
<dbReference type="Gene3D" id="2.40.128.20">
    <property type="match status" value="1"/>
</dbReference>
<dbReference type="EMBL" id="HBKQ01063487">
    <property type="protein sequence ID" value="CAE2291200.1"/>
    <property type="molecule type" value="Transcribed_RNA"/>
</dbReference>
<feature type="signal peptide" evidence="1">
    <location>
        <begin position="1"/>
        <end position="26"/>
    </location>
</feature>